<evidence type="ECO:0000313" key="3">
    <source>
        <dbReference type="EMBL" id="GAA3398437.1"/>
    </source>
</evidence>
<evidence type="ECO:0000259" key="2">
    <source>
        <dbReference type="Pfam" id="PF00425"/>
    </source>
</evidence>
<dbReference type="Proteomes" id="UP001501676">
    <property type="component" value="Unassembled WGS sequence"/>
</dbReference>
<dbReference type="PANTHER" id="PTHR11236">
    <property type="entry name" value="AMINOBENZOATE/ANTHRANILATE SYNTHASE"/>
    <property type="match status" value="1"/>
</dbReference>
<dbReference type="InterPro" id="IPR015890">
    <property type="entry name" value="Chorismate_C"/>
</dbReference>
<gene>
    <name evidence="3" type="ORF">GCM10020369_82030</name>
</gene>
<proteinExistence type="predicted"/>
<dbReference type="PANTHER" id="PTHR11236:SF50">
    <property type="entry name" value="AMINODEOXYCHORISMATE SYNTHASE COMPONENT 1"/>
    <property type="match status" value="1"/>
</dbReference>
<feature type="domain" description="Chorismate-utilising enzyme C-terminal" evidence="2">
    <location>
        <begin position="72"/>
        <end position="338"/>
    </location>
</feature>
<dbReference type="Pfam" id="PF00425">
    <property type="entry name" value="Chorismate_bind"/>
    <property type="match status" value="1"/>
</dbReference>
<protein>
    <recommendedName>
        <fullName evidence="2">Chorismate-utilising enzyme C-terminal domain-containing protein</fullName>
    </recommendedName>
</protein>
<keyword evidence="4" id="KW-1185">Reference proteome</keyword>
<dbReference type="Gene3D" id="3.60.120.10">
    <property type="entry name" value="Anthranilate synthase"/>
    <property type="match status" value="1"/>
</dbReference>
<organism evidence="3 4">
    <name type="scientific">Cryptosporangium minutisporangium</name>
    <dbReference type="NCBI Taxonomy" id="113569"/>
    <lineage>
        <taxon>Bacteria</taxon>
        <taxon>Bacillati</taxon>
        <taxon>Actinomycetota</taxon>
        <taxon>Actinomycetes</taxon>
        <taxon>Cryptosporangiales</taxon>
        <taxon>Cryptosporangiaceae</taxon>
        <taxon>Cryptosporangium</taxon>
    </lineage>
</organism>
<accession>A0ABP6TD83</accession>
<dbReference type="PRINTS" id="PR00095">
    <property type="entry name" value="ANTSNTHASEI"/>
</dbReference>
<evidence type="ECO:0000256" key="1">
    <source>
        <dbReference type="SAM" id="MobiDB-lite"/>
    </source>
</evidence>
<dbReference type="EMBL" id="BAAAYN010000082">
    <property type="protein sequence ID" value="GAA3398437.1"/>
    <property type="molecule type" value="Genomic_DNA"/>
</dbReference>
<feature type="region of interest" description="Disordered" evidence="1">
    <location>
        <begin position="1"/>
        <end position="20"/>
    </location>
</feature>
<sequence>MLGSTTLRDANGTALLGPPTPAPEIPDVVLVFHEAVPIGDDVPPHHRVPVGHGGDRNEWQVGPWVSSWEPGEHRAAVEAARQAIARGDVYQVNVVGHASAPYLGNPGAALAAVAGLPGAAWAGRLSGSGPDGAGWAVASGSPECLVTVAGGRVTTRPIKGTGPRTEAGRAALLASTKERAEHVMIVDLARNDLGRIATTGSVSVDELFAVRPWSGLWQAESTVTAELRPGVGVAELLRALCPGASVTGAPKRAALEVLSALEPVGRGPAMGALGYVSPAGIELGLTIRTVAAVWGSSECGGDSASDGTGNAGTLHLWAGGGITWSSIPDDEVAEAAAKAAPLDAAVRGVGQALVPAAAERNE</sequence>
<dbReference type="SUPFAM" id="SSF56322">
    <property type="entry name" value="ADC synthase"/>
    <property type="match status" value="1"/>
</dbReference>
<name>A0ABP6TD83_9ACTN</name>
<dbReference type="InterPro" id="IPR005801">
    <property type="entry name" value="ADC_synthase"/>
</dbReference>
<reference evidence="4" key="1">
    <citation type="journal article" date="2019" name="Int. J. Syst. Evol. Microbiol.">
        <title>The Global Catalogue of Microorganisms (GCM) 10K type strain sequencing project: providing services to taxonomists for standard genome sequencing and annotation.</title>
        <authorList>
            <consortium name="The Broad Institute Genomics Platform"/>
            <consortium name="The Broad Institute Genome Sequencing Center for Infectious Disease"/>
            <person name="Wu L."/>
            <person name="Ma J."/>
        </authorList>
    </citation>
    <scope>NUCLEOTIDE SEQUENCE [LARGE SCALE GENOMIC DNA]</scope>
    <source>
        <strain evidence="4">JCM 9458</strain>
    </source>
</reference>
<dbReference type="InterPro" id="IPR019999">
    <property type="entry name" value="Anth_synth_I-like"/>
</dbReference>
<comment type="caution">
    <text evidence="3">The sequence shown here is derived from an EMBL/GenBank/DDBJ whole genome shotgun (WGS) entry which is preliminary data.</text>
</comment>
<evidence type="ECO:0000313" key="4">
    <source>
        <dbReference type="Proteomes" id="UP001501676"/>
    </source>
</evidence>